<proteinExistence type="predicted"/>
<gene>
    <name evidence="2" type="ORF">ACFPU1_08275</name>
</gene>
<reference evidence="3" key="1">
    <citation type="journal article" date="2019" name="Int. J. Syst. Evol. Microbiol.">
        <title>The Global Catalogue of Microorganisms (GCM) 10K type strain sequencing project: providing services to taxonomists for standard genome sequencing and annotation.</title>
        <authorList>
            <consortium name="The Broad Institute Genomics Platform"/>
            <consortium name="The Broad Institute Genome Sequencing Center for Infectious Disease"/>
            <person name="Wu L."/>
            <person name="Ma J."/>
        </authorList>
    </citation>
    <scope>NUCLEOTIDE SEQUENCE [LARGE SCALE GENOMIC DNA]</scope>
    <source>
        <strain evidence="3">CECT 7184</strain>
    </source>
</reference>
<keyword evidence="1" id="KW-0732">Signal</keyword>
<evidence type="ECO:0000256" key="1">
    <source>
        <dbReference type="SAM" id="SignalP"/>
    </source>
</evidence>
<feature type="chain" id="PRO_5047029157" evidence="1">
    <location>
        <begin position="26"/>
        <end position="125"/>
    </location>
</feature>
<evidence type="ECO:0000313" key="3">
    <source>
        <dbReference type="Proteomes" id="UP001596142"/>
    </source>
</evidence>
<dbReference type="Proteomes" id="UP001596142">
    <property type="component" value="Unassembled WGS sequence"/>
</dbReference>
<protein>
    <submittedName>
        <fullName evidence="2">Uncharacterized protein</fullName>
    </submittedName>
</protein>
<evidence type="ECO:0000313" key="2">
    <source>
        <dbReference type="EMBL" id="MFC5712775.1"/>
    </source>
</evidence>
<name>A0ABW0YMW2_9BACI</name>
<keyword evidence="3" id="KW-1185">Reference proteome</keyword>
<dbReference type="RefSeq" id="WP_385940020.1">
    <property type="nucleotide sequence ID" value="NZ_JBHSOZ010000003.1"/>
</dbReference>
<sequence>MRSLPVFFTMAFLLCGIFAPSVVYADELMENFSFRVTLESDGDVYHWEFDSPGTYEWHHGDKVLHGEKAKPNVEKVFALLDLSEEAEAEELAARLKNGPFPDLERFDIRWRNGESQLYSWVWEKN</sequence>
<accession>A0ABW0YMW2</accession>
<organism evidence="2 3">
    <name type="scientific">Thalassorhabdus alkalitolerans</name>
    <dbReference type="NCBI Taxonomy" id="2282697"/>
    <lineage>
        <taxon>Bacteria</taxon>
        <taxon>Bacillati</taxon>
        <taxon>Bacillota</taxon>
        <taxon>Bacilli</taxon>
        <taxon>Bacillales</taxon>
        <taxon>Bacillaceae</taxon>
        <taxon>Thalassorhabdus</taxon>
    </lineage>
</organism>
<comment type="caution">
    <text evidence="2">The sequence shown here is derived from an EMBL/GenBank/DDBJ whole genome shotgun (WGS) entry which is preliminary data.</text>
</comment>
<dbReference type="EMBL" id="JBHSOZ010000003">
    <property type="protein sequence ID" value="MFC5712775.1"/>
    <property type="molecule type" value="Genomic_DNA"/>
</dbReference>
<feature type="signal peptide" evidence="1">
    <location>
        <begin position="1"/>
        <end position="25"/>
    </location>
</feature>